<reference evidence="2" key="2">
    <citation type="submission" date="2019-10" db="EMBL/GenBank/DDBJ databases">
        <authorList>
            <consortium name="NCBI Genome Project"/>
        </authorList>
    </citation>
    <scope>NUCLEOTIDE SEQUENCE</scope>
    <source>
        <strain evidence="2">NI907</strain>
    </source>
</reference>
<reference evidence="2" key="1">
    <citation type="journal article" date="2019" name="Mol. Biol. Evol.">
        <title>Blast fungal genomes show frequent chromosomal changes, gene gains and losses, and effector gene turnover.</title>
        <authorList>
            <person name="Gomez Luciano L.B."/>
            <person name="Jason Tsai I."/>
            <person name="Chuma I."/>
            <person name="Tosa Y."/>
            <person name="Chen Y.H."/>
            <person name="Li J.Y."/>
            <person name="Li M.Y."/>
            <person name="Jade Lu M.Y."/>
            <person name="Nakayashiki H."/>
            <person name="Li W.H."/>
        </authorList>
    </citation>
    <scope>NUCLEOTIDE SEQUENCE</scope>
    <source>
        <strain evidence="2">NI907</strain>
    </source>
</reference>
<sequence>MTARIYLLHGYARDPDSVVLVELAVSTWLQTSHRIERIISSLAPDVVVKLPVWRPGKLGTWEWFFWWVPKVNGMGKALRKRNVVVFLGLGPYYCTFRRPGFQF</sequence>
<evidence type="ECO:0000313" key="2">
    <source>
        <dbReference type="RefSeq" id="XP_030985483.1"/>
    </source>
</evidence>
<dbReference type="GeneID" id="41959585"/>
<reference evidence="2" key="3">
    <citation type="submission" date="2025-08" db="UniProtKB">
        <authorList>
            <consortium name="RefSeq"/>
        </authorList>
    </citation>
    <scope>IDENTIFICATION</scope>
    <source>
        <strain evidence="2">NI907</strain>
    </source>
</reference>
<dbReference type="KEGG" id="pgri:PgNI_04632"/>
<accession>A0A6P8BE19</accession>
<gene>
    <name evidence="2" type="ORF">PgNI_04632</name>
</gene>
<dbReference type="AlphaFoldDB" id="A0A6P8BE19"/>
<proteinExistence type="predicted"/>
<organism evidence="1 2">
    <name type="scientific">Pyricularia grisea</name>
    <name type="common">Crabgrass-specific blast fungus</name>
    <name type="synonym">Magnaporthe grisea</name>
    <dbReference type="NCBI Taxonomy" id="148305"/>
    <lineage>
        <taxon>Eukaryota</taxon>
        <taxon>Fungi</taxon>
        <taxon>Dikarya</taxon>
        <taxon>Ascomycota</taxon>
        <taxon>Pezizomycotina</taxon>
        <taxon>Sordariomycetes</taxon>
        <taxon>Sordariomycetidae</taxon>
        <taxon>Magnaporthales</taxon>
        <taxon>Pyriculariaceae</taxon>
        <taxon>Pyricularia</taxon>
    </lineage>
</organism>
<dbReference type="Proteomes" id="UP000515153">
    <property type="component" value="Unplaced"/>
</dbReference>
<evidence type="ECO:0000313" key="1">
    <source>
        <dbReference type="Proteomes" id="UP000515153"/>
    </source>
</evidence>
<keyword evidence="1" id="KW-1185">Reference proteome</keyword>
<name>A0A6P8BE19_PYRGI</name>
<dbReference type="RefSeq" id="XP_030985483.1">
    <property type="nucleotide sequence ID" value="XM_031124676.1"/>
</dbReference>
<protein>
    <submittedName>
        <fullName evidence="2">Uncharacterized protein</fullName>
    </submittedName>
</protein>